<dbReference type="PANTHER" id="PTHR11799:SF12">
    <property type="entry name" value="PARAOXONASE-RELATED"/>
    <property type="match status" value="1"/>
</dbReference>
<keyword evidence="3" id="KW-1015">Disulfide bond</keyword>
<evidence type="ECO:0000256" key="2">
    <source>
        <dbReference type="ARBA" id="ARBA00022801"/>
    </source>
</evidence>
<sequence>MYSVNDVLAVGPESCYYTNDRYSITPFGRKYEIILNLELGNIGFYEPRGKDRIVASGYQAPNGINTSPDGRYLYVASSRHQYITVFERKSDNYLNEVQVLKVHFDSSDAPYSDVDIQQVLMDDGTLVSGSSVASFYNNKMLIGTVVDKMAYCEIKNT</sequence>
<gene>
    <name evidence="6" type="primary">LOC102806936</name>
</gene>
<evidence type="ECO:0000256" key="3">
    <source>
        <dbReference type="ARBA" id="ARBA00023157"/>
    </source>
</evidence>
<organism evidence="5 6">
    <name type="scientific">Saccoglossus kowalevskii</name>
    <name type="common">Acorn worm</name>
    <dbReference type="NCBI Taxonomy" id="10224"/>
    <lineage>
        <taxon>Eukaryota</taxon>
        <taxon>Metazoa</taxon>
        <taxon>Hemichordata</taxon>
        <taxon>Enteropneusta</taxon>
        <taxon>Harrimaniidae</taxon>
        <taxon>Saccoglossus</taxon>
    </lineage>
</organism>
<evidence type="ECO:0000256" key="4">
    <source>
        <dbReference type="ARBA" id="ARBA00023180"/>
    </source>
</evidence>
<keyword evidence="2" id="KW-0378">Hydrolase</keyword>
<evidence type="ECO:0000313" key="6">
    <source>
        <dbReference type="RefSeq" id="XP_006813029.1"/>
    </source>
</evidence>
<accession>A0ABM0LZ38</accession>
<evidence type="ECO:0000256" key="1">
    <source>
        <dbReference type="ARBA" id="ARBA00008595"/>
    </source>
</evidence>
<comment type="similarity">
    <text evidence="1">Belongs to the paraoxonase family.</text>
</comment>
<dbReference type="Pfam" id="PF01731">
    <property type="entry name" value="Arylesterase"/>
    <property type="match status" value="1"/>
</dbReference>
<dbReference type="InterPro" id="IPR011042">
    <property type="entry name" value="6-blade_b-propeller_TolB-like"/>
</dbReference>
<dbReference type="GeneID" id="102806936"/>
<protein>
    <submittedName>
        <fullName evidence="6">Serum paraoxonase/arylesterase 2-like</fullName>
    </submittedName>
</protein>
<name>A0ABM0LZ38_SACKO</name>
<evidence type="ECO:0000313" key="5">
    <source>
        <dbReference type="Proteomes" id="UP000694865"/>
    </source>
</evidence>
<dbReference type="PANTHER" id="PTHR11799">
    <property type="entry name" value="PARAOXONASE"/>
    <property type="match status" value="1"/>
</dbReference>
<proteinExistence type="inferred from homology"/>
<dbReference type="Gene3D" id="2.120.10.30">
    <property type="entry name" value="TolB, C-terminal domain"/>
    <property type="match status" value="1"/>
</dbReference>
<dbReference type="Proteomes" id="UP000694865">
    <property type="component" value="Unplaced"/>
</dbReference>
<dbReference type="InterPro" id="IPR051288">
    <property type="entry name" value="Serum_paraoxonase/arylesterase"/>
</dbReference>
<dbReference type="SUPFAM" id="SSF63829">
    <property type="entry name" value="Calcium-dependent phosphotriesterase"/>
    <property type="match status" value="1"/>
</dbReference>
<keyword evidence="5" id="KW-1185">Reference proteome</keyword>
<keyword evidence="4" id="KW-0325">Glycoprotein</keyword>
<dbReference type="InterPro" id="IPR002640">
    <property type="entry name" value="Arylesterase"/>
</dbReference>
<reference evidence="6" key="1">
    <citation type="submission" date="2025-08" db="UniProtKB">
        <authorList>
            <consortium name="RefSeq"/>
        </authorList>
    </citation>
    <scope>IDENTIFICATION</scope>
    <source>
        <tissue evidence="6">Testes</tissue>
    </source>
</reference>
<dbReference type="RefSeq" id="XP_006813029.1">
    <property type="nucleotide sequence ID" value="XM_006812966.1"/>
</dbReference>